<keyword evidence="2" id="KW-0378">Hydrolase</keyword>
<evidence type="ECO:0000256" key="3">
    <source>
        <dbReference type="SAM" id="SignalP"/>
    </source>
</evidence>
<evidence type="ECO:0000313" key="6">
    <source>
        <dbReference type="EMBL" id="KAF2710060.1"/>
    </source>
</evidence>
<evidence type="ECO:0000256" key="2">
    <source>
        <dbReference type="ARBA" id="ARBA00022801"/>
    </source>
</evidence>
<feature type="signal peptide" evidence="3">
    <location>
        <begin position="1"/>
        <end position="21"/>
    </location>
</feature>
<keyword evidence="3" id="KW-0732">Signal</keyword>
<dbReference type="Pfam" id="PF00561">
    <property type="entry name" value="Abhydrolase_1"/>
    <property type="match status" value="1"/>
</dbReference>
<sequence>MSRLASVVAAAAALLASSAAALPTWSTRDDTPSNATTPQNSSMVYDFADLPPSTELSWTPCWDKYLCSNLEVPLDYEDTTAGTTNVAFIKLSGGNGSATQDILFNPGGPGGSGVQTILSGLGDEILGYLGPNYNLVSFDPRGVNNTGPSVSCFPSPEIRATYAPPDPASDDRQYFANYKALGEYCTNTNANTTAKYVGTLAVVQDMMHFHELNVASKGGDPKTEGVWYYGVSYGTVIGHTLAATYPSRVGRIIVDGNVDSKEHYNGESSSSVEDTDQTFAFFFEYCFQAGPKCAFYGNSSSAADIRDRYLNMLQKLEDDPITIGDVPTIGPKIITRFGYESWAFNQVYQPMTGFPTVALVAAGLEKGNATLFLVASGEASASLGSATPYNSEYNSASEQEALTLISCIDANTRYPITNVSTWETAIEKTRRESIFAGDVLAHTNVIMCSGFGISPPTSQLFTFPKSAVKTSVPLLFVGNTGDPVTPVQSAVEMSKFFEGSVALTQNSPGHISIQTKSTCTKQYIQNYLETAALPEIGTTCELDVLPFQATKGW</sequence>
<evidence type="ECO:0000259" key="4">
    <source>
        <dbReference type="Pfam" id="PF00561"/>
    </source>
</evidence>
<feature type="domain" description="Peptidase S33 tripeptidyl aminopeptidase-like C-terminal" evidence="5">
    <location>
        <begin position="435"/>
        <end position="540"/>
    </location>
</feature>
<comment type="similarity">
    <text evidence="1">Belongs to the peptidase S33 family.</text>
</comment>
<accession>A0A6G1KBB0</accession>
<dbReference type="SUPFAM" id="SSF53474">
    <property type="entry name" value="alpha/beta-Hydrolases"/>
    <property type="match status" value="1"/>
</dbReference>
<dbReference type="InterPro" id="IPR013595">
    <property type="entry name" value="Pept_S33_TAP-like_C"/>
</dbReference>
<dbReference type="EMBL" id="MU005769">
    <property type="protein sequence ID" value="KAF2710060.1"/>
    <property type="molecule type" value="Genomic_DNA"/>
</dbReference>
<dbReference type="Pfam" id="PF08386">
    <property type="entry name" value="Abhydrolase_4"/>
    <property type="match status" value="1"/>
</dbReference>
<feature type="domain" description="AB hydrolase-1" evidence="4">
    <location>
        <begin position="102"/>
        <end position="288"/>
    </location>
</feature>
<dbReference type="InterPro" id="IPR051601">
    <property type="entry name" value="Serine_prot/Carboxylest_S33"/>
</dbReference>
<dbReference type="Proteomes" id="UP000799428">
    <property type="component" value="Unassembled WGS sequence"/>
</dbReference>
<proteinExistence type="inferred from homology"/>
<dbReference type="PANTHER" id="PTHR43248:SF25">
    <property type="entry name" value="AB HYDROLASE-1 DOMAIN-CONTAINING PROTEIN-RELATED"/>
    <property type="match status" value="1"/>
</dbReference>
<dbReference type="InterPro" id="IPR029058">
    <property type="entry name" value="AB_hydrolase_fold"/>
</dbReference>
<name>A0A6G1KBB0_9PLEO</name>
<feature type="chain" id="PRO_5026313891" evidence="3">
    <location>
        <begin position="22"/>
        <end position="553"/>
    </location>
</feature>
<dbReference type="Gene3D" id="3.40.50.1820">
    <property type="entry name" value="alpha/beta hydrolase"/>
    <property type="match status" value="1"/>
</dbReference>
<organism evidence="6 7">
    <name type="scientific">Pleomassaria siparia CBS 279.74</name>
    <dbReference type="NCBI Taxonomy" id="1314801"/>
    <lineage>
        <taxon>Eukaryota</taxon>
        <taxon>Fungi</taxon>
        <taxon>Dikarya</taxon>
        <taxon>Ascomycota</taxon>
        <taxon>Pezizomycotina</taxon>
        <taxon>Dothideomycetes</taxon>
        <taxon>Pleosporomycetidae</taxon>
        <taxon>Pleosporales</taxon>
        <taxon>Pleomassariaceae</taxon>
        <taxon>Pleomassaria</taxon>
    </lineage>
</organism>
<evidence type="ECO:0000256" key="1">
    <source>
        <dbReference type="ARBA" id="ARBA00010088"/>
    </source>
</evidence>
<keyword evidence="7" id="KW-1185">Reference proteome</keyword>
<dbReference type="PANTHER" id="PTHR43248">
    <property type="entry name" value="2-SUCCINYL-6-HYDROXY-2,4-CYCLOHEXADIENE-1-CARBOXYLATE SYNTHASE"/>
    <property type="match status" value="1"/>
</dbReference>
<protein>
    <submittedName>
        <fullName evidence="6">Uncharacterized protein</fullName>
    </submittedName>
</protein>
<gene>
    <name evidence="6" type="ORF">K504DRAFT_466490</name>
</gene>
<evidence type="ECO:0000313" key="7">
    <source>
        <dbReference type="Proteomes" id="UP000799428"/>
    </source>
</evidence>
<dbReference type="InterPro" id="IPR000073">
    <property type="entry name" value="AB_hydrolase_1"/>
</dbReference>
<dbReference type="OrthoDB" id="425534at2759"/>
<dbReference type="AlphaFoldDB" id="A0A6G1KBB0"/>
<dbReference type="GO" id="GO:0016787">
    <property type="term" value="F:hydrolase activity"/>
    <property type="evidence" value="ECO:0007669"/>
    <property type="project" value="UniProtKB-KW"/>
</dbReference>
<evidence type="ECO:0000259" key="5">
    <source>
        <dbReference type="Pfam" id="PF08386"/>
    </source>
</evidence>
<reference evidence="6" key="1">
    <citation type="journal article" date="2020" name="Stud. Mycol.">
        <title>101 Dothideomycetes genomes: a test case for predicting lifestyles and emergence of pathogens.</title>
        <authorList>
            <person name="Haridas S."/>
            <person name="Albert R."/>
            <person name="Binder M."/>
            <person name="Bloem J."/>
            <person name="Labutti K."/>
            <person name="Salamov A."/>
            <person name="Andreopoulos B."/>
            <person name="Baker S."/>
            <person name="Barry K."/>
            <person name="Bills G."/>
            <person name="Bluhm B."/>
            <person name="Cannon C."/>
            <person name="Castanera R."/>
            <person name="Culley D."/>
            <person name="Daum C."/>
            <person name="Ezra D."/>
            <person name="Gonzalez J."/>
            <person name="Henrissat B."/>
            <person name="Kuo A."/>
            <person name="Liang C."/>
            <person name="Lipzen A."/>
            <person name="Lutzoni F."/>
            <person name="Magnuson J."/>
            <person name="Mondo S."/>
            <person name="Nolan M."/>
            <person name="Ohm R."/>
            <person name="Pangilinan J."/>
            <person name="Park H.-J."/>
            <person name="Ramirez L."/>
            <person name="Alfaro M."/>
            <person name="Sun H."/>
            <person name="Tritt A."/>
            <person name="Yoshinaga Y."/>
            <person name="Zwiers L.-H."/>
            <person name="Turgeon B."/>
            <person name="Goodwin S."/>
            <person name="Spatafora J."/>
            <person name="Crous P."/>
            <person name="Grigoriev I."/>
        </authorList>
    </citation>
    <scope>NUCLEOTIDE SEQUENCE</scope>
    <source>
        <strain evidence="6">CBS 279.74</strain>
    </source>
</reference>